<keyword evidence="4" id="KW-0539">Nucleus</keyword>
<feature type="domain" description="DM" evidence="6">
    <location>
        <begin position="7"/>
        <end position="65"/>
    </location>
</feature>
<dbReference type="Proteomes" id="UP000270296">
    <property type="component" value="Unassembled WGS sequence"/>
</dbReference>
<dbReference type="GO" id="GO:0000978">
    <property type="term" value="F:RNA polymerase II cis-regulatory region sequence-specific DNA binding"/>
    <property type="evidence" value="ECO:0007669"/>
    <property type="project" value="TreeGrafter"/>
</dbReference>
<evidence type="ECO:0000256" key="5">
    <source>
        <dbReference type="SAM" id="MobiDB-lite"/>
    </source>
</evidence>
<feature type="region of interest" description="Disordered" evidence="5">
    <location>
        <begin position="62"/>
        <end position="88"/>
    </location>
</feature>
<dbReference type="EMBL" id="UZAM01008189">
    <property type="protein sequence ID" value="VDP03690.1"/>
    <property type="molecule type" value="Genomic_DNA"/>
</dbReference>
<evidence type="ECO:0000313" key="8">
    <source>
        <dbReference type="Proteomes" id="UP000270296"/>
    </source>
</evidence>
<dbReference type="GO" id="GO:0046872">
    <property type="term" value="F:metal ion binding"/>
    <property type="evidence" value="ECO:0007669"/>
    <property type="project" value="UniProtKB-KW"/>
</dbReference>
<dbReference type="InterPro" id="IPR036407">
    <property type="entry name" value="DM_DNA-bd_sf"/>
</dbReference>
<dbReference type="SMART" id="SM00301">
    <property type="entry name" value="DM"/>
    <property type="match status" value="1"/>
</dbReference>
<organism evidence="9">
    <name type="scientific">Soboliphyme baturini</name>
    <dbReference type="NCBI Taxonomy" id="241478"/>
    <lineage>
        <taxon>Eukaryota</taxon>
        <taxon>Metazoa</taxon>
        <taxon>Ecdysozoa</taxon>
        <taxon>Nematoda</taxon>
        <taxon>Enoplea</taxon>
        <taxon>Dorylaimia</taxon>
        <taxon>Dioctophymatida</taxon>
        <taxon>Dioctophymatoidea</taxon>
        <taxon>Soboliphymatidae</taxon>
        <taxon>Soboliphyme</taxon>
    </lineage>
</organism>
<dbReference type="Pfam" id="PF00751">
    <property type="entry name" value="DM"/>
    <property type="match status" value="1"/>
</dbReference>
<reference evidence="9" key="1">
    <citation type="submission" date="2016-06" db="UniProtKB">
        <authorList>
            <consortium name="WormBaseParasite"/>
        </authorList>
    </citation>
    <scope>IDENTIFICATION</scope>
</reference>
<dbReference type="OrthoDB" id="6162476at2759"/>
<dbReference type="GO" id="GO:0007548">
    <property type="term" value="P:sex differentiation"/>
    <property type="evidence" value="ECO:0007669"/>
    <property type="project" value="TreeGrafter"/>
</dbReference>
<dbReference type="AlphaFoldDB" id="A0A183IKR2"/>
<dbReference type="InterPro" id="IPR026607">
    <property type="entry name" value="DMRT"/>
</dbReference>
<evidence type="ECO:0000313" key="9">
    <source>
        <dbReference type="WBParaSite" id="SBAD_0000439201-mRNA-1"/>
    </source>
</evidence>
<evidence type="ECO:0000256" key="3">
    <source>
        <dbReference type="ARBA" id="ARBA00023125"/>
    </source>
</evidence>
<protein>
    <submittedName>
        <fullName evidence="9">DM domain-containing protein</fullName>
    </submittedName>
</protein>
<keyword evidence="8" id="KW-1185">Reference proteome</keyword>
<evidence type="ECO:0000256" key="4">
    <source>
        <dbReference type="ARBA" id="ARBA00023242"/>
    </source>
</evidence>
<keyword evidence="3" id="KW-0238">DNA-binding</keyword>
<proteinExistence type="predicted"/>
<sequence>MNKVKGRNPKCARCGVHVRDVEPPPLKGHKKICPYQECTCHKAMSRVPSATSSVMARQIHLRRSQRAKQFGHAPLKGDGDSSSSTWSRTAYSSPVRLTATSDQLIKPITPARPTPTSSALQADPEERRDESILNLEPIVSLVEMVPSPETHVQLFLARFGVESGMVGMLVIVFETKSVVLSSFLLSQCIRSSYAFTVFAKLAVDEICSTDFDIVWSRQSVDDRPQLDSSKQNSESAVFS</sequence>
<dbReference type="PANTHER" id="PTHR12322:SF53">
    <property type="entry name" value="DOUBLESEX-MAB RELATED 11E"/>
    <property type="match status" value="1"/>
</dbReference>
<dbReference type="WBParaSite" id="SBAD_0000439201-mRNA-1">
    <property type="protein sequence ID" value="SBAD_0000439201-mRNA-1"/>
    <property type="gene ID" value="SBAD_0000439201"/>
</dbReference>
<dbReference type="SUPFAM" id="SSF82927">
    <property type="entry name" value="Cysteine-rich DNA binding domain, (DM domain)"/>
    <property type="match status" value="1"/>
</dbReference>
<evidence type="ECO:0000259" key="6">
    <source>
        <dbReference type="SMART" id="SM00301"/>
    </source>
</evidence>
<name>A0A183IKR2_9BILA</name>
<accession>A0A183IKR2</accession>
<dbReference type="GO" id="GO:0000981">
    <property type="term" value="F:DNA-binding transcription factor activity, RNA polymerase II-specific"/>
    <property type="evidence" value="ECO:0007669"/>
    <property type="project" value="TreeGrafter"/>
</dbReference>
<evidence type="ECO:0000256" key="1">
    <source>
        <dbReference type="ARBA" id="ARBA00022723"/>
    </source>
</evidence>
<gene>
    <name evidence="7" type="ORF">SBAD_LOCUS4208</name>
</gene>
<evidence type="ECO:0000313" key="7">
    <source>
        <dbReference type="EMBL" id="VDP03690.1"/>
    </source>
</evidence>
<keyword evidence="2" id="KW-0862">Zinc</keyword>
<evidence type="ECO:0000256" key="2">
    <source>
        <dbReference type="ARBA" id="ARBA00022833"/>
    </source>
</evidence>
<dbReference type="PANTHER" id="PTHR12322">
    <property type="entry name" value="DOUBLESEX AND MAB-3 RELATED TRANSCRIPTION FACTOR DMRT"/>
    <property type="match status" value="1"/>
</dbReference>
<feature type="region of interest" description="Disordered" evidence="5">
    <location>
        <begin position="107"/>
        <end position="127"/>
    </location>
</feature>
<dbReference type="Gene3D" id="4.10.1040.10">
    <property type="entry name" value="DM DNA-binding domain"/>
    <property type="match status" value="1"/>
</dbReference>
<reference evidence="7 8" key="2">
    <citation type="submission" date="2018-11" db="EMBL/GenBank/DDBJ databases">
        <authorList>
            <consortium name="Pathogen Informatics"/>
        </authorList>
    </citation>
    <scope>NUCLEOTIDE SEQUENCE [LARGE SCALE GENOMIC DNA]</scope>
</reference>
<dbReference type="InterPro" id="IPR001275">
    <property type="entry name" value="DM_DNA-bd"/>
</dbReference>
<dbReference type="GO" id="GO:0005634">
    <property type="term" value="C:nucleus"/>
    <property type="evidence" value="ECO:0007669"/>
    <property type="project" value="InterPro"/>
</dbReference>
<keyword evidence="1" id="KW-0479">Metal-binding</keyword>